<gene>
    <name evidence="2" type="ORF">Plil01_000604800</name>
</gene>
<keyword evidence="3" id="KW-1185">Reference proteome</keyword>
<dbReference type="Pfam" id="PF06991">
    <property type="entry name" value="MFAP1"/>
    <property type="match status" value="1"/>
</dbReference>
<evidence type="ECO:0000259" key="1">
    <source>
        <dbReference type="Pfam" id="PF06991"/>
    </source>
</evidence>
<accession>A0A9W6WTE7</accession>
<dbReference type="InterPro" id="IPR009730">
    <property type="entry name" value="MFAP1_C"/>
</dbReference>
<dbReference type="Proteomes" id="UP001165083">
    <property type="component" value="Unassembled WGS sequence"/>
</dbReference>
<proteinExistence type="predicted"/>
<evidence type="ECO:0000313" key="2">
    <source>
        <dbReference type="EMBL" id="GMF16783.1"/>
    </source>
</evidence>
<evidence type="ECO:0000313" key="3">
    <source>
        <dbReference type="Proteomes" id="UP001165083"/>
    </source>
</evidence>
<name>A0A9W6WTE7_9STRA</name>
<organism evidence="2 3">
    <name type="scientific">Phytophthora lilii</name>
    <dbReference type="NCBI Taxonomy" id="2077276"/>
    <lineage>
        <taxon>Eukaryota</taxon>
        <taxon>Sar</taxon>
        <taxon>Stramenopiles</taxon>
        <taxon>Oomycota</taxon>
        <taxon>Peronosporomycetes</taxon>
        <taxon>Peronosporales</taxon>
        <taxon>Peronosporaceae</taxon>
        <taxon>Phytophthora</taxon>
    </lineage>
</organism>
<feature type="domain" description="Micro-fibrillar-associated protein 1 C-terminal" evidence="1">
    <location>
        <begin position="1"/>
        <end position="77"/>
    </location>
</feature>
<sequence length="156" mass="18230">MTEEERAAEDAYPKEKKKLKFMQKYYHKGAFYVDDDSVRSKDDVRKRDADGATLEDKFNKEMLPAVMQVKNFGRAGRYGFFAIEPRDVESVVLMPVCSRYVFPFIIHSTKYTHLADQDTSSRDSLWARNDGIREKYKSHLGGMKEIDGSTKRRRKE</sequence>
<reference evidence="2" key="1">
    <citation type="submission" date="2023-04" db="EMBL/GenBank/DDBJ databases">
        <title>Phytophthora lilii NBRC 32176.</title>
        <authorList>
            <person name="Ichikawa N."/>
            <person name="Sato H."/>
            <person name="Tonouchi N."/>
        </authorList>
    </citation>
    <scope>NUCLEOTIDE SEQUENCE</scope>
    <source>
        <strain evidence="2">NBRC 32176</strain>
    </source>
</reference>
<dbReference type="EMBL" id="BSXW01000262">
    <property type="protein sequence ID" value="GMF16783.1"/>
    <property type="molecule type" value="Genomic_DNA"/>
</dbReference>
<dbReference type="OrthoDB" id="1111734at2759"/>
<dbReference type="PANTHER" id="PTHR15327">
    <property type="entry name" value="MICROFIBRIL-ASSOCIATED PROTEIN"/>
    <property type="match status" value="1"/>
</dbReference>
<dbReference type="AlphaFoldDB" id="A0A9W6WTE7"/>
<comment type="caution">
    <text evidence="2">The sequence shown here is derived from an EMBL/GenBank/DDBJ whole genome shotgun (WGS) entry which is preliminary data.</text>
</comment>
<dbReference type="InterPro" id="IPR033194">
    <property type="entry name" value="MFAP1"/>
</dbReference>
<protein>
    <submittedName>
        <fullName evidence="2">Unnamed protein product</fullName>
    </submittedName>
</protein>